<evidence type="ECO:0000259" key="2">
    <source>
        <dbReference type="PROSITE" id="PS50004"/>
    </source>
</evidence>
<dbReference type="PANTHER" id="PTHR21254">
    <property type="entry name" value="C2 DOMAIN-CONTAINING PROTEIN 3"/>
    <property type="match status" value="1"/>
</dbReference>
<feature type="compositionally biased region" description="Polar residues" evidence="1">
    <location>
        <begin position="564"/>
        <end position="576"/>
    </location>
</feature>
<feature type="region of interest" description="Disordered" evidence="1">
    <location>
        <begin position="307"/>
        <end position="331"/>
    </location>
</feature>
<dbReference type="PROSITE" id="PS50004">
    <property type="entry name" value="C2"/>
    <property type="match status" value="4"/>
</dbReference>
<feature type="region of interest" description="Disordered" evidence="1">
    <location>
        <begin position="1665"/>
        <end position="1691"/>
    </location>
</feature>
<dbReference type="InterPro" id="IPR000008">
    <property type="entry name" value="C2_dom"/>
</dbReference>
<feature type="region of interest" description="Disordered" evidence="1">
    <location>
        <begin position="1617"/>
        <end position="1643"/>
    </location>
</feature>
<feature type="region of interest" description="Disordered" evidence="1">
    <location>
        <begin position="515"/>
        <end position="576"/>
    </location>
</feature>
<dbReference type="GO" id="GO:0071539">
    <property type="term" value="P:protein localization to centrosome"/>
    <property type="evidence" value="ECO:0007669"/>
    <property type="project" value="TreeGrafter"/>
</dbReference>
<feature type="compositionally biased region" description="Polar residues" evidence="1">
    <location>
        <begin position="1402"/>
        <end position="1413"/>
    </location>
</feature>
<feature type="domain" description="C2" evidence="2">
    <location>
        <begin position="955"/>
        <end position="1136"/>
    </location>
</feature>
<dbReference type="CDD" id="cd00030">
    <property type="entry name" value="C2"/>
    <property type="match status" value="1"/>
</dbReference>
<evidence type="ECO:0000256" key="1">
    <source>
        <dbReference type="SAM" id="MobiDB-lite"/>
    </source>
</evidence>
<dbReference type="PANTHER" id="PTHR21254:SF1">
    <property type="entry name" value="C2 DOMAIN-CONTAINING PROTEIN 3"/>
    <property type="match status" value="1"/>
</dbReference>
<evidence type="ECO:0000313" key="3">
    <source>
        <dbReference type="Ensembl" id="ENSDCDP00010015205.1"/>
    </source>
</evidence>
<feature type="region of interest" description="Disordered" evidence="1">
    <location>
        <begin position="144"/>
        <end position="174"/>
    </location>
</feature>
<dbReference type="SUPFAM" id="SSF49562">
    <property type="entry name" value="C2 domain (Calcium/lipid-binding domain, CaLB)"/>
    <property type="match status" value="1"/>
</dbReference>
<feature type="compositionally biased region" description="Basic and acidic residues" evidence="1">
    <location>
        <begin position="546"/>
        <end position="556"/>
    </location>
</feature>
<feature type="compositionally biased region" description="Acidic residues" evidence="1">
    <location>
        <begin position="1816"/>
        <end position="1829"/>
    </location>
</feature>
<feature type="domain" description="C2" evidence="2">
    <location>
        <begin position="576"/>
        <end position="705"/>
    </location>
</feature>
<feature type="compositionally biased region" description="Polar residues" evidence="1">
    <location>
        <begin position="1837"/>
        <end position="1848"/>
    </location>
</feature>
<dbReference type="InterPro" id="IPR057537">
    <property type="entry name" value="C2_C2CD3_N"/>
</dbReference>
<feature type="domain" description="C2" evidence="2">
    <location>
        <begin position="773"/>
        <end position="933"/>
    </location>
</feature>
<reference evidence="3" key="2">
    <citation type="submission" date="2025-08" db="UniProtKB">
        <authorList>
            <consortium name="Ensembl"/>
        </authorList>
    </citation>
    <scope>IDENTIFICATION</scope>
</reference>
<feature type="region of interest" description="Disordered" evidence="1">
    <location>
        <begin position="1353"/>
        <end position="1422"/>
    </location>
</feature>
<dbReference type="Proteomes" id="UP000694580">
    <property type="component" value="Chromosome 13"/>
</dbReference>
<sequence length="2024" mass="219502">MFYSGGASICLFSFRMADMGSLVLEILTKPDRLPMARAEVTGIARLSLSQSISGFYAVVSPTSEKMGELQVALALEPPSETFDGSSSVPTTDVSTGPGLGSASGQVPEPRRPSGNVGKELVGRSSANAPRGKDHLYFQDARTEEHVGTQGPVGGPHLASEGGHGSASVPPIQGHTTDDLLSALVERSSKLRDTMVVSALHSDLESEVALRGGAGPASPTHPLPSSGTPGRPLTLELSPVGPADVENRAVELLLGSVDESAFHVWDGDVSPPASLSGSACDSELNDPQYDHSLLENLFYTAVSLGSSSNEECEEDEGLQMKKANRSPEKQQPDVLEELNHERTSEIYRIRLARVIIHSLSLPPDSPALPNKTSGRGRAPRPLSSCKSSYFVEYLLPVASSRPKSGLAGSADVTRVASSRLTAGVVRFLHRSVFPVQFSPTALDQWWRSELTFKIYSRKSFQKKPSLVGMATLPLRSVLQSEQLGLSVSLPVRDLDGTAAGQDLGSLKVSVQLAPDSQGFSTKKNPPTGSCTIRLPEDGSPTRAQEFCQHRDGRDADRTVGGTPGVTLSSQYASPGTSLRNVPVPVEEGAGPEVPLHVLLMVSDGKDLSGGTAPPPSVYLSCKLFGSEETTRSLVTWGQATLNFNFIQVAPLTLTPRLLERMRNNVMVVEVWRMPGASVDDQLLGLVKLPLHQFYMSFREARISQQLLRARYPVVAVDGYMPVIDVFSGSSRGSLRVLLAMGLSQQVAALQRTRGEELDAVTHMPRPLHQLDSRPQSRAKVGVSPAETLTEHVFIVRVERLRGLVPLQATVWGEADCYVQYGFPGQDRDPAGGDPGVIESTVSLLKSRTATTLCVPDPVFGHSESHVLLAPADVPVQRLLLSALSTQGSGGGGVRFEVWCRFYYPNVRDQLVAKGVLPLSKLCAMVTMQGQQRPGTQEFSLPLVPHSDGVTGHQAPPSGMLDVAVEYQQRPQWAEVVRGGALAARSVTLAVEVRRAAGLQAAARALARTDPALRYYADVGVNSYVSIQPSFLPEVEGRATRAVGRTFCPEFGHHAEFCCGLLLRRDAGETLSLAELLHDAHVVLTVWNRDGRDSRSGENCSQTGRFTSKSRSRDTVLGTARLQLAELIRKRTGISGWFGLSLPDDVRPLAGVHSCGGGLEVSVAFAHPSDRERVMKAARALGWDAGDEEEDDGEDGGTGWTLSVSVPRVWLPVRCLLLPGHDAPRRSTCCYYRYKLYDRRAVCSALRHPAVEDSGDGVATVAFEGGQAARVRRTRPLLWYLREEKLEVQVWVAFGKEKRPRPRDSDRLVGSAFVDLSTMSGVTSQRASVSGVFPLFRRSAPDLSGAAVRVHVAMAPSSPTPNEEQGWHMPREEEEEEDEEEDDDPAPAAPTLSPSHKQAEDKSATSTEPRPQQKSAELGEEDTFSATVTVDRAMHLSLRGCPLAQRTALEPCYSVSYVTADAAGLVTTSAVENSDCPIWQHHQECRLSKRLLTDPQQSLVFKIWHKGEMERVIGFASVDLSPLLSGFQAVCGWYNITDFSGQCQGQLKVSVLPLHGIMELRGQRWAEPRDAGKESSVQPLCYQTSALYASFPSHISRYAEQQISASPARWLLSDSRSSVDSVSLQDGGGERRTRPGTAGDAQTSSSALFSALRKNLNELDHIQRYFNQKLTTPRSGPGRDGRPQDQRPQDERLDYDTDAERLLLKSTQLVGVVNDLISGLNGCSVESCVSSDSAPGQLTPVDRSPSVEEEGTARVRLESDMDTGPPSPEDHDVPPSEVHTPPVSNLSLAEAEMVHDYSSTSSVENEGGDEDNLHVEVEEQEEDDEEFEETLIEPRPLNEVTSLTDRTSPWTSLLSEPELGSLETLEPEEEKTTVASPERADFLDLHLHEEEPALTGSCAEPDDEEPVIPGRNISSAVSRDSCVGDEDRNSLVPPGDGQRAAEENPESCHVVSGSESSVPAEIPNFFLPPQHMEASMRALRIAPVFAHSSSGVPNRRPRPQIPALSSNREETRRRAKIFSSHFTQEQ</sequence>
<dbReference type="Pfam" id="PF25339">
    <property type="entry name" value="C2_C2CD3_N"/>
    <property type="match status" value="1"/>
</dbReference>
<feature type="region of interest" description="Disordered" evidence="1">
    <location>
        <begin position="1893"/>
        <end position="1959"/>
    </location>
</feature>
<dbReference type="GO" id="GO:0061511">
    <property type="term" value="P:centriole elongation"/>
    <property type="evidence" value="ECO:0007669"/>
    <property type="project" value="TreeGrafter"/>
</dbReference>
<dbReference type="Ensembl" id="ENSDCDT00010016054.1">
    <property type="protein sequence ID" value="ENSDCDP00010015205.1"/>
    <property type="gene ID" value="ENSDCDG00010006984.1"/>
</dbReference>
<feature type="compositionally biased region" description="Polar residues" evidence="1">
    <location>
        <begin position="516"/>
        <end position="529"/>
    </location>
</feature>
<organism evidence="3 4">
    <name type="scientific">Denticeps clupeoides</name>
    <name type="common">denticle herring</name>
    <dbReference type="NCBI Taxonomy" id="299321"/>
    <lineage>
        <taxon>Eukaryota</taxon>
        <taxon>Metazoa</taxon>
        <taxon>Chordata</taxon>
        <taxon>Craniata</taxon>
        <taxon>Vertebrata</taxon>
        <taxon>Euteleostomi</taxon>
        <taxon>Actinopterygii</taxon>
        <taxon>Neopterygii</taxon>
        <taxon>Teleostei</taxon>
        <taxon>Clupei</taxon>
        <taxon>Clupeiformes</taxon>
        <taxon>Denticipitoidei</taxon>
        <taxon>Denticipitidae</taxon>
        <taxon>Denticeps</taxon>
    </lineage>
</organism>
<dbReference type="GO" id="GO:0060271">
    <property type="term" value="P:cilium assembly"/>
    <property type="evidence" value="ECO:0007669"/>
    <property type="project" value="TreeGrafter"/>
</dbReference>
<dbReference type="GeneTree" id="ENSGT00510000048072"/>
<keyword evidence="4" id="KW-1185">Reference proteome</keyword>
<feature type="region of interest" description="Disordered" evidence="1">
    <location>
        <begin position="1985"/>
        <end position="2024"/>
    </location>
</feature>
<dbReference type="Gene3D" id="2.60.40.150">
    <property type="entry name" value="C2 domain"/>
    <property type="match status" value="2"/>
</dbReference>
<evidence type="ECO:0000313" key="4">
    <source>
        <dbReference type="Proteomes" id="UP000694580"/>
    </source>
</evidence>
<feature type="region of interest" description="Disordered" evidence="1">
    <location>
        <begin position="1726"/>
        <end position="1780"/>
    </location>
</feature>
<reference evidence="3" key="3">
    <citation type="submission" date="2025-09" db="UniProtKB">
        <authorList>
            <consortium name="Ensembl"/>
        </authorList>
    </citation>
    <scope>IDENTIFICATION</scope>
</reference>
<feature type="compositionally biased region" description="Low complexity" evidence="1">
    <location>
        <begin position="1849"/>
        <end position="1862"/>
    </location>
</feature>
<accession>A0AAY4B391</accession>
<dbReference type="GO" id="GO:0005814">
    <property type="term" value="C:centriole"/>
    <property type="evidence" value="ECO:0007669"/>
    <property type="project" value="TreeGrafter"/>
</dbReference>
<feature type="domain" description="C2" evidence="2">
    <location>
        <begin position="1405"/>
        <end position="1532"/>
    </location>
</feature>
<feature type="compositionally biased region" description="Polar residues" evidence="1">
    <location>
        <begin position="82"/>
        <end position="94"/>
    </location>
</feature>
<feature type="compositionally biased region" description="Basic and acidic residues" evidence="1">
    <location>
        <begin position="1675"/>
        <end position="1691"/>
    </location>
</feature>
<dbReference type="InterPro" id="IPR035892">
    <property type="entry name" value="C2_domain_sf"/>
</dbReference>
<reference evidence="3 4" key="1">
    <citation type="submission" date="2020-06" db="EMBL/GenBank/DDBJ databases">
        <authorList>
            <consortium name="Wellcome Sanger Institute Data Sharing"/>
        </authorList>
    </citation>
    <scope>NUCLEOTIDE SEQUENCE [LARGE SCALE GENOMIC DNA]</scope>
</reference>
<feature type="region of interest" description="Disordered" evidence="1">
    <location>
        <begin position="207"/>
        <end position="238"/>
    </location>
</feature>
<dbReference type="GO" id="GO:0034451">
    <property type="term" value="C:centriolar satellite"/>
    <property type="evidence" value="ECO:0007669"/>
    <property type="project" value="TreeGrafter"/>
</dbReference>
<gene>
    <name evidence="3" type="primary">c2cd3</name>
</gene>
<feature type="region of interest" description="Disordered" evidence="1">
    <location>
        <begin position="1814"/>
        <end position="1874"/>
    </location>
</feature>
<protein>
    <submittedName>
        <fullName evidence="3">C2 domain containing 3 centriole elongation regulator</fullName>
    </submittedName>
</protein>
<feature type="compositionally biased region" description="Acidic residues" evidence="1">
    <location>
        <begin position="1370"/>
        <end position="1383"/>
    </location>
</feature>
<name>A0AAY4B391_9TELE</name>
<dbReference type="SMART" id="SM00239">
    <property type="entry name" value="C2"/>
    <property type="match status" value="4"/>
</dbReference>
<proteinExistence type="predicted"/>
<dbReference type="Pfam" id="PF00168">
    <property type="entry name" value="C2"/>
    <property type="match status" value="1"/>
</dbReference>
<feature type="region of interest" description="Disordered" evidence="1">
    <location>
        <begin position="78"/>
        <end position="131"/>
    </location>
</feature>